<feature type="chain" id="PRO_5009516400" description="sn-glycerol-3-phosphate-binding periplasmic protein UgpB" evidence="7">
    <location>
        <begin position="27"/>
        <end position="439"/>
    </location>
</feature>
<evidence type="ECO:0000256" key="5">
    <source>
        <dbReference type="ARBA" id="ARBA00022448"/>
    </source>
</evidence>
<dbReference type="AlphaFoldDB" id="A0A1F5A5X4"/>
<dbReference type="Proteomes" id="UP000177701">
    <property type="component" value="Unassembled WGS sequence"/>
</dbReference>
<dbReference type="PANTHER" id="PTHR43649">
    <property type="entry name" value="ARABINOSE-BINDING PROTEIN-RELATED"/>
    <property type="match status" value="1"/>
</dbReference>
<dbReference type="InterPro" id="IPR006059">
    <property type="entry name" value="SBP"/>
</dbReference>
<evidence type="ECO:0000256" key="4">
    <source>
        <dbReference type="ARBA" id="ARBA00017470"/>
    </source>
</evidence>
<dbReference type="SUPFAM" id="SSF53850">
    <property type="entry name" value="Periplasmic binding protein-like II"/>
    <property type="match status" value="1"/>
</dbReference>
<dbReference type="InterPro" id="IPR050490">
    <property type="entry name" value="Bact_solute-bd_prot1"/>
</dbReference>
<comment type="subunit">
    <text evidence="3">The complex is composed of two ATP-binding proteins (UgpC), two transmembrane proteins (UgpA and UgpE) and a solute-binding protein (UgpB).</text>
</comment>
<dbReference type="CDD" id="cd14748">
    <property type="entry name" value="PBP2_UgpB"/>
    <property type="match status" value="1"/>
</dbReference>
<evidence type="ECO:0000256" key="6">
    <source>
        <dbReference type="ARBA" id="ARBA00022729"/>
    </source>
</evidence>
<gene>
    <name evidence="8" type="ORF">A2V47_00575</name>
</gene>
<dbReference type="STRING" id="1797291.A2V47_00575"/>
<sequence length="439" mass="48771">MKLRKNFLIILVLTLCLLLSVGTALAKPVTITFWHAMSGSRLGVLESIIESFNATHPDYEVTPLFTGTYAETLTKYVAAYPSKTGPNIVQVYEVGTQTMIDSDAITPVYQIPGMLGETWDWAQYVIPITNYYSVDGNLWSMPFNSSTAMLYYNKDLFEKAGLDPNKPPTTWKEMEEYGEKFLASGVVDHVYSTGWPDWIFEQALAIHDHLYADNDNGRSGLAKKVVFNDDFGHMIFDTWTRLHNKGIYIFGGTEYDANSAFISGQIAMFIQSTSSLAGIIKASKFEVGTSFYPRFEGYPVGNAIIGGGSLWVTKGQSEEELRGVWEFLKYLGQKDIAIQWHKGTGYFPVSGAALKTLLDEGWFSEDQAYLTAFLQILSGKRDTAASTGVRLGPFVAMREDLVSGLEKALAGVLSPKDALNEAAEKMNLKLKDYLELHGK</sequence>
<evidence type="ECO:0000313" key="8">
    <source>
        <dbReference type="EMBL" id="OGD13738.1"/>
    </source>
</evidence>
<dbReference type="EMBL" id="MEYH01000102">
    <property type="protein sequence ID" value="OGD13738.1"/>
    <property type="molecule type" value="Genomic_DNA"/>
</dbReference>
<dbReference type="PANTHER" id="PTHR43649:SF31">
    <property type="entry name" value="SN-GLYCEROL-3-PHOSPHATE-BINDING PERIPLASMIC PROTEIN UGPB"/>
    <property type="match status" value="1"/>
</dbReference>
<dbReference type="Gene3D" id="3.40.190.10">
    <property type="entry name" value="Periplasmic binding protein-like II"/>
    <property type="match status" value="2"/>
</dbReference>
<feature type="signal peptide" evidence="7">
    <location>
        <begin position="1"/>
        <end position="26"/>
    </location>
</feature>
<keyword evidence="6 7" id="KW-0732">Signal</keyword>
<evidence type="ECO:0000256" key="2">
    <source>
        <dbReference type="ARBA" id="ARBA00008520"/>
    </source>
</evidence>
<comment type="subcellular location">
    <subcellularLocation>
        <location evidence="1">Periplasm</location>
    </subcellularLocation>
</comment>
<evidence type="ECO:0000256" key="1">
    <source>
        <dbReference type="ARBA" id="ARBA00004418"/>
    </source>
</evidence>
<evidence type="ECO:0000256" key="3">
    <source>
        <dbReference type="ARBA" id="ARBA00011557"/>
    </source>
</evidence>
<dbReference type="GO" id="GO:0042597">
    <property type="term" value="C:periplasmic space"/>
    <property type="evidence" value="ECO:0007669"/>
    <property type="project" value="UniProtKB-SubCell"/>
</dbReference>
<proteinExistence type="inferred from homology"/>
<evidence type="ECO:0000256" key="7">
    <source>
        <dbReference type="SAM" id="SignalP"/>
    </source>
</evidence>
<reference evidence="8 9" key="1">
    <citation type="journal article" date="2016" name="Nat. Commun.">
        <title>Thousands of microbial genomes shed light on interconnected biogeochemical processes in an aquifer system.</title>
        <authorList>
            <person name="Anantharaman K."/>
            <person name="Brown C.T."/>
            <person name="Hug L.A."/>
            <person name="Sharon I."/>
            <person name="Castelle C.J."/>
            <person name="Probst A.J."/>
            <person name="Thomas B.C."/>
            <person name="Singh A."/>
            <person name="Wilkins M.J."/>
            <person name="Karaoz U."/>
            <person name="Brodie E.L."/>
            <person name="Williams K.H."/>
            <person name="Hubbard S.S."/>
            <person name="Banfield J.F."/>
        </authorList>
    </citation>
    <scope>NUCLEOTIDE SEQUENCE [LARGE SCALE GENOMIC DNA]</scope>
</reference>
<comment type="caution">
    <text evidence="8">The sequence shown here is derived from an EMBL/GenBank/DDBJ whole genome shotgun (WGS) entry which is preliminary data.</text>
</comment>
<name>A0A1F5A5X4_9BACT</name>
<comment type="similarity">
    <text evidence="2">Belongs to the bacterial solute-binding protein 1 family.</text>
</comment>
<dbReference type="Pfam" id="PF13416">
    <property type="entry name" value="SBP_bac_8"/>
    <property type="match status" value="1"/>
</dbReference>
<accession>A0A1F5A5X4</accession>
<protein>
    <recommendedName>
        <fullName evidence="4">sn-glycerol-3-phosphate-binding periplasmic protein UgpB</fullName>
    </recommendedName>
</protein>
<keyword evidence="5" id="KW-0813">Transport</keyword>
<organism evidence="8 9">
    <name type="scientific">Candidatus Sediminicultor quintus</name>
    <dbReference type="NCBI Taxonomy" id="1797291"/>
    <lineage>
        <taxon>Bacteria</taxon>
        <taxon>Pseudomonadati</taxon>
        <taxon>Atribacterota</taxon>
        <taxon>Candidatus Phoenicimicrobiia</taxon>
        <taxon>Candidatus Pheonicimicrobiales</taxon>
        <taxon>Candidatus Phoenicimicrobiaceae</taxon>
        <taxon>Candidatus Sediminicultor</taxon>
    </lineage>
</organism>
<evidence type="ECO:0000313" key="9">
    <source>
        <dbReference type="Proteomes" id="UP000177701"/>
    </source>
</evidence>